<proteinExistence type="predicted"/>
<keyword evidence="2" id="KW-1185">Reference proteome</keyword>
<reference evidence="1 2" key="1">
    <citation type="journal article" date="2007" name="J. Bacteriol.">
        <title>Whole-genome analysis of the methyl tert-butyl ether-degrading beta-proteobacterium Methylibium petroleiphilum PM1.</title>
        <authorList>
            <person name="Kane S.R."/>
            <person name="Chakicherla A.Y."/>
            <person name="Chain P.S.G."/>
            <person name="Schmidt R."/>
            <person name="Shin M.W."/>
            <person name="Legler T.C."/>
            <person name="Scow K.M."/>
            <person name="Larimer F.W."/>
            <person name="Lucas S.M."/>
            <person name="Richardson P.M."/>
            <person name="Hristova K.R."/>
        </authorList>
    </citation>
    <scope>NUCLEOTIDE SEQUENCE [LARGE SCALE GENOMIC DNA]</scope>
    <source>
        <strain evidence="2">ATCC BAA-1232 / LMG 22953 / PM1</strain>
        <plasmid evidence="1 2">RPME01</plasmid>
    </source>
</reference>
<name>A2SN55_METPP</name>
<dbReference type="AlphaFoldDB" id="A2SN55"/>
<evidence type="ECO:0000313" key="1">
    <source>
        <dbReference type="EMBL" id="ABM96994.1"/>
    </source>
</evidence>
<protein>
    <submittedName>
        <fullName evidence="1">Uncharacterized protein</fullName>
    </submittedName>
</protein>
<accession>A2SN55</accession>
<geneLocation type="plasmid" evidence="1 2">
    <name>RPME01</name>
</geneLocation>
<organism evidence="1 2">
    <name type="scientific">Methylibium petroleiphilum (strain ATCC BAA-1232 / LMG 22953 / PM1)</name>
    <dbReference type="NCBI Taxonomy" id="420662"/>
    <lineage>
        <taxon>Bacteria</taxon>
        <taxon>Pseudomonadati</taxon>
        <taxon>Pseudomonadota</taxon>
        <taxon>Betaproteobacteria</taxon>
        <taxon>Burkholderiales</taxon>
        <taxon>Sphaerotilaceae</taxon>
        <taxon>Methylibium</taxon>
    </lineage>
</organism>
<gene>
    <name evidence="1" type="ordered locus">Mpe_B0219</name>
</gene>
<keyword evidence="1" id="KW-0614">Plasmid</keyword>
<dbReference type="KEGG" id="mpt:Mpe_B0219"/>
<dbReference type="HOGENOM" id="CLU_2479809_0_0_4"/>
<sequence>MIPVMQTTTPSGAAPAATGADGYPVDLDGLIAQATALRAQHGNIPLALSTSGGWLSTLRLSVGRLGRGGARKLVSRGGDPVLVVSGR</sequence>
<dbReference type="EMBL" id="CP000556">
    <property type="protein sequence ID" value="ABM96994.1"/>
    <property type="molecule type" value="Genomic_DNA"/>
</dbReference>
<dbReference type="Proteomes" id="UP000000366">
    <property type="component" value="Plasmid RPME01"/>
</dbReference>
<evidence type="ECO:0000313" key="2">
    <source>
        <dbReference type="Proteomes" id="UP000000366"/>
    </source>
</evidence>